<protein>
    <submittedName>
        <fullName evidence="2">Uncharacterized protein</fullName>
    </submittedName>
</protein>
<keyword evidence="1" id="KW-1185">Reference proteome</keyword>
<reference evidence="2" key="1">
    <citation type="submission" date="2022-11" db="UniProtKB">
        <authorList>
            <consortium name="WormBaseParasite"/>
        </authorList>
    </citation>
    <scope>IDENTIFICATION</scope>
</reference>
<dbReference type="Proteomes" id="UP000887565">
    <property type="component" value="Unplaced"/>
</dbReference>
<sequence>MDSRSPLFNKVAAFSNRMFQPMMNMFNNWDSGMHRMMHGG</sequence>
<dbReference type="WBParaSite" id="nRc.2.0.1.t30641-RA">
    <property type="protein sequence ID" value="nRc.2.0.1.t30641-RA"/>
    <property type="gene ID" value="nRc.2.0.1.g30641"/>
</dbReference>
<evidence type="ECO:0000313" key="1">
    <source>
        <dbReference type="Proteomes" id="UP000887565"/>
    </source>
</evidence>
<evidence type="ECO:0000313" key="2">
    <source>
        <dbReference type="WBParaSite" id="nRc.2.0.1.t30641-RA"/>
    </source>
</evidence>
<accession>A0A915JWE5</accession>
<proteinExistence type="predicted"/>
<dbReference type="AlphaFoldDB" id="A0A915JWE5"/>
<name>A0A915JWE5_ROMCU</name>
<organism evidence="1 2">
    <name type="scientific">Romanomermis culicivorax</name>
    <name type="common">Nematode worm</name>
    <dbReference type="NCBI Taxonomy" id="13658"/>
    <lineage>
        <taxon>Eukaryota</taxon>
        <taxon>Metazoa</taxon>
        <taxon>Ecdysozoa</taxon>
        <taxon>Nematoda</taxon>
        <taxon>Enoplea</taxon>
        <taxon>Dorylaimia</taxon>
        <taxon>Mermithida</taxon>
        <taxon>Mermithoidea</taxon>
        <taxon>Mermithidae</taxon>
        <taxon>Romanomermis</taxon>
    </lineage>
</organism>